<sequence>MGTVVAIGEWARVQGWGLVGVEIRGGEDAAAVQLSWDSLGDDVSVVILTPAAAEALDHRLDGSALPLVAVMPP</sequence>
<reference evidence="2" key="1">
    <citation type="submission" date="2016-10" db="EMBL/GenBank/DDBJ databases">
        <authorList>
            <person name="Varghese N."/>
            <person name="Submissions S."/>
        </authorList>
    </citation>
    <scope>NUCLEOTIDE SEQUENCE [LARGE SCALE GENOMIC DNA]</scope>
    <source>
        <strain evidence="2">CGMCC 4.3530</strain>
    </source>
</reference>
<dbReference type="STRING" id="418495.SAMN05216215_105035"/>
<name>A0A1H3QWP0_9PSEU</name>
<evidence type="ECO:0000313" key="2">
    <source>
        <dbReference type="Proteomes" id="UP000199529"/>
    </source>
</evidence>
<dbReference type="OrthoDB" id="4246289at2"/>
<protein>
    <recommendedName>
        <fullName evidence="3">V/A-type H+-transporting ATPase subunit F</fullName>
    </recommendedName>
</protein>
<keyword evidence="2" id="KW-1185">Reference proteome</keyword>
<dbReference type="Proteomes" id="UP000199529">
    <property type="component" value="Unassembled WGS sequence"/>
</dbReference>
<dbReference type="EMBL" id="FNOK01000050">
    <property type="protein sequence ID" value="SDZ17964.1"/>
    <property type="molecule type" value="Genomic_DNA"/>
</dbReference>
<dbReference type="AlphaFoldDB" id="A0A1H3QWP0"/>
<evidence type="ECO:0008006" key="3">
    <source>
        <dbReference type="Google" id="ProtNLM"/>
    </source>
</evidence>
<accession>A0A1H3QWP0</accession>
<proteinExistence type="predicted"/>
<organism evidence="1 2">
    <name type="scientific">Saccharopolyspora shandongensis</name>
    <dbReference type="NCBI Taxonomy" id="418495"/>
    <lineage>
        <taxon>Bacteria</taxon>
        <taxon>Bacillati</taxon>
        <taxon>Actinomycetota</taxon>
        <taxon>Actinomycetes</taxon>
        <taxon>Pseudonocardiales</taxon>
        <taxon>Pseudonocardiaceae</taxon>
        <taxon>Saccharopolyspora</taxon>
    </lineage>
</organism>
<evidence type="ECO:0000313" key="1">
    <source>
        <dbReference type="EMBL" id="SDZ17964.1"/>
    </source>
</evidence>
<gene>
    <name evidence="1" type="ORF">SAMN05216215_105035</name>
</gene>